<feature type="region of interest" description="Disordered" evidence="1">
    <location>
        <begin position="57"/>
        <end position="216"/>
    </location>
</feature>
<evidence type="ECO:0000313" key="2">
    <source>
        <dbReference type="EnsemblMetazoa" id="AMAM023144-PA"/>
    </source>
</evidence>
<organism evidence="2 3">
    <name type="scientific">Anopheles maculatus</name>
    <dbReference type="NCBI Taxonomy" id="74869"/>
    <lineage>
        <taxon>Eukaryota</taxon>
        <taxon>Metazoa</taxon>
        <taxon>Ecdysozoa</taxon>
        <taxon>Arthropoda</taxon>
        <taxon>Hexapoda</taxon>
        <taxon>Insecta</taxon>
        <taxon>Pterygota</taxon>
        <taxon>Neoptera</taxon>
        <taxon>Endopterygota</taxon>
        <taxon>Diptera</taxon>
        <taxon>Nematocera</taxon>
        <taxon>Culicoidea</taxon>
        <taxon>Culicidae</taxon>
        <taxon>Anophelinae</taxon>
        <taxon>Anopheles</taxon>
        <taxon>Anopheles maculatus group</taxon>
    </lineage>
</organism>
<feature type="compositionally biased region" description="Polar residues" evidence="1">
    <location>
        <begin position="178"/>
        <end position="194"/>
    </location>
</feature>
<evidence type="ECO:0000313" key="3">
    <source>
        <dbReference type="Proteomes" id="UP000075901"/>
    </source>
</evidence>
<dbReference type="EnsemblMetazoa" id="AMAM023144-RA">
    <property type="protein sequence ID" value="AMAM023144-PA"/>
    <property type="gene ID" value="AMAM023144"/>
</dbReference>
<sequence length="282" mass="31605">PVPPVTPATEEPPGGFGIVEEDEDDDETVSFISSCAVSEQSFAMSECITKSERRRIARQAKAACRYGDEEPKPLESNLAAEPNQRQPLQTQQQQHQQPYQPQLEYISVTVSKRKSRRRSHRREANQPTTPQTPPRTGSARKNRPSFRPWNPERDGAIAGPGEWNGNSMTVYNRAISKPSYSTPATPLDAANTTQPAPPPKSRRSGDKKRNASGLRNRFADLVDNALGDDAVEFQPSTASQHLHKLQKLDLSYAEVLRRADGSNPFPARRQYNKQQQQQHQQQ</sequence>
<dbReference type="Proteomes" id="UP000075901">
    <property type="component" value="Unassembled WGS sequence"/>
</dbReference>
<protein>
    <submittedName>
        <fullName evidence="2">Uncharacterized protein</fullName>
    </submittedName>
</protein>
<proteinExistence type="predicted"/>
<feature type="region of interest" description="Disordered" evidence="1">
    <location>
        <begin position="259"/>
        <end position="282"/>
    </location>
</feature>
<feature type="compositionally biased region" description="Acidic residues" evidence="1">
    <location>
        <begin position="19"/>
        <end position="28"/>
    </location>
</feature>
<evidence type="ECO:0000256" key="1">
    <source>
        <dbReference type="SAM" id="MobiDB-lite"/>
    </source>
</evidence>
<feature type="region of interest" description="Disordered" evidence="1">
    <location>
        <begin position="1"/>
        <end position="28"/>
    </location>
</feature>
<dbReference type="VEuPathDB" id="VectorBase:AMAM023144"/>
<reference evidence="2" key="2">
    <citation type="submission" date="2020-05" db="UniProtKB">
        <authorList>
            <consortium name="EnsemblMetazoa"/>
        </authorList>
    </citation>
    <scope>IDENTIFICATION</scope>
    <source>
        <strain evidence="2">maculatus3</strain>
    </source>
</reference>
<reference evidence="3" key="1">
    <citation type="submission" date="2013-09" db="EMBL/GenBank/DDBJ databases">
        <title>The Genome Sequence of Anopheles maculatus species B.</title>
        <authorList>
            <consortium name="The Broad Institute Genomics Platform"/>
            <person name="Neafsey D.E."/>
            <person name="Besansky N."/>
            <person name="Howell P."/>
            <person name="Walton C."/>
            <person name="Young S.K."/>
            <person name="Zeng Q."/>
            <person name="Gargeya S."/>
            <person name="Fitzgerald M."/>
            <person name="Haas B."/>
            <person name="Abouelleil A."/>
            <person name="Allen A.W."/>
            <person name="Alvarado L."/>
            <person name="Arachchi H.M."/>
            <person name="Berlin A.M."/>
            <person name="Chapman S.B."/>
            <person name="Gainer-Dewar J."/>
            <person name="Goldberg J."/>
            <person name="Griggs A."/>
            <person name="Gujja S."/>
            <person name="Hansen M."/>
            <person name="Howarth C."/>
            <person name="Imamovic A."/>
            <person name="Ireland A."/>
            <person name="Larimer J."/>
            <person name="McCowan C."/>
            <person name="Murphy C."/>
            <person name="Pearson M."/>
            <person name="Poon T.W."/>
            <person name="Priest M."/>
            <person name="Roberts A."/>
            <person name="Saif S."/>
            <person name="Shea T."/>
            <person name="Sisk P."/>
            <person name="Sykes S."/>
            <person name="Wortman J."/>
            <person name="Nusbaum C."/>
            <person name="Birren B."/>
        </authorList>
    </citation>
    <scope>NUCLEOTIDE SEQUENCE [LARGE SCALE GENOMIC DNA]</scope>
    <source>
        <strain evidence="3">maculatus3</strain>
    </source>
</reference>
<name>A0A182TAW0_9DIPT</name>
<accession>A0A182TAW0</accession>
<keyword evidence="3" id="KW-1185">Reference proteome</keyword>
<dbReference type="AlphaFoldDB" id="A0A182TAW0"/>
<feature type="compositionally biased region" description="Low complexity" evidence="1">
    <location>
        <begin position="82"/>
        <end position="102"/>
    </location>
</feature>
<feature type="compositionally biased region" description="Basic residues" evidence="1">
    <location>
        <begin position="111"/>
        <end position="121"/>
    </location>
</feature>